<proteinExistence type="predicted"/>
<protein>
    <submittedName>
        <fullName evidence="1">Uncharacterized protein</fullName>
    </submittedName>
</protein>
<dbReference type="Proteomes" id="UP000441336">
    <property type="component" value="Unassembled WGS sequence"/>
</dbReference>
<dbReference type="RefSeq" id="WP_157562326.1">
    <property type="nucleotide sequence ID" value="NZ_WQKZ01000001.1"/>
</dbReference>
<evidence type="ECO:0000313" key="2">
    <source>
        <dbReference type="Proteomes" id="UP000441336"/>
    </source>
</evidence>
<comment type="caution">
    <text evidence="1">The sequence shown here is derived from an EMBL/GenBank/DDBJ whole genome shotgun (WGS) entry which is preliminary data.</text>
</comment>
<sequence length="131" mass="13543">MSLLDLTDPNDSSVRGGLSNPDPISWSDVLAGSFLNLTIDEFTSSEDVATLFDLSAPPSFSGPYLVWGELAQDTGTLALYLATSTGDRDQPFAQLDGFTSAIDGSGGAASGSGSLSRSNKLPPAISWALNP</sequence>
<keyword evidence="2" id="KW-1185">Reference proteome</keyword>
<evidence type="ECO:0000313" key="1">
    <source>
        <dbReference type="EMBL" id="MVN75600.1"/>
    </source>
</evidence>
<dbReference type="AlphaFoldDB" id="A0A7K1TB20"/>
<organism evidence="1 2">
    <name type="scientific">Hymenobacter ginkgonis</name>
    <dbReference type="NCBI Taxonomy" id="2682976"/>
    <lineage>
        <taxon>Bacteria</taxon>
        <taxon>Pseudomonadati</taxon>
        <taxon>Bacteroidota</taxon>
        <taxon>Cytophagia</taxon>
        <taxon>Cytophagales</taxon>
        <taxon>Hymenobacteraceae</taxon>
        <taxon>Hymenobacter</taxon>
    </lineage>
</organism>
<reference evidence="1 2" key="1">
    <citation type="submission" date="2019-12" db="EMBL/GenBank/DDBJ databases">
        <title>Hymenobacter sp. HMF4947 Genome sequencing and assembly.</title>
        <authorList>
            <person name="Kang H."/>
            <person name="Cha I."/>
            <person name="Kim H."/>
            <person name="Joh K."/>
        </authorList>
    </citation>
    <scope>NUCLEOTIDE SEQUENCE [LARGE SCALE GENOMIC DNA]</scope>
    <source>
        <strain evidence="1 2">HMF4947</strain>
    </source>
</reference>
<dbReference type="EMBL" id="WQKZ01000001">
    <property type="protein sequence ID" value="MVN75600.1"/>
    <property type="molecule type" value="Genomic_DNA"/>
</dbReference>
<gene>
    <name evidence="1" type="ORF">GO988_04605</name>
</gene>
<name>A0A7K1TB20_9BACT</name>
<accession>A0A7K1TB20</accession>